<keyword evidence="2" id="KW-0812">Transmembrane</keyword>
<dbReference type="RefSeq" id="XP_016639618.1">
    <property type="nucleotide sequence ID" value="XM_016791108.1"/>
</dbReference>
<reference evidence="3 4" key="1">
    <citation type="journal article" date="2014" name="Genome Announc.">
        <title>Draft genome sequence of the pathogenic fungus Scedosporium apiospermum.</title>
        <authorList>
            <person name="Vandeputte P."/>
            <person name="Ghamrawi S."/>
            <person name="Rechenmann M."/>
            <person name="Iltis A."/>
            <person name="Giraud S."/>
            <person name="Fleury M."/>
            <person name="Thornton C."/>
            <person name="Delhaes L."/>
            <person name="Meyer W."/>
            <person name="Papon N."/>
            <person name="Bouchara J.P."/>
        </authorList>
    </citation>
    <scope>NUCLEOTIDE SEQUENCE [LARGE SCALE GENOMIC DNA]</scope>
    <source>
        <strain evidence="3 4">IHEM 14462</strain>
    </source>
</reference>
<feature type="transmembrane region" description="Helical" evidence="2">
    <location>
        <begin position="114"/>
        <end position="133"/>
    </location>
</feature>
<dbReference type="GeneID" id="27728876"/>
<feature type="transmembrane region" description="Helical" evidence="2">
    <location>
        <begin position="79"/>
        <end position="102"/>
    </location>
</feature>
<proteinExistence type="predicted"/>
<evidence type="ECO:0008006" key="5">
    <source>
        <dbReference type="Google" id="ProtNLM"/>
    </source>
</evidence>
<feature type="transmembrane region" description="Helical" evidence="2">
    <location>
        <begin position="170"/>
        <end position="190"/>
    </location>
</feature>
<keyword evidence="2" id="KW-1133">Transmembrane helix</keyword>
<evidence type="ECO:0000256" key="2">
    <source>
        <dbReference type="SAM" id="Phobius"/>
    </source>
</evidence>
<dbReference type="KEGG" id="sapo:SAPIO_CDS9804"/>
<dbReference type="VEuPathDB" id="FungiDB:SAPIO_CDS9804"/>
<dbReference type="EMBL" id="JOWA01000143">
    <property type="protein sequence ID" value="KEZ39819.1"/>
    <property type="molecule type" value="Genomic_DNA"/>
</dbReference>
<evidence type="ECO:0000256" key="1">
    <source>
        <dbReference type="SAM" id="MobiDB-lite"/>
    </source>
</evidence>
<comment type="caution">
    <text evidence="3">The sequence shown here is derived from an EMBL/GenBank/DDBJ whole genome shotgun (WGS) entry which is preliminary data.</text>
</comment>
<dbReference type="OrthoDB" id="5191656at2759"/>
<dbReference type="AlphaFoldDB" id="A0A084FXK7"/>
<evidence type="ECO:0000313" key="3">
    <source>
        <dbReference type="EMBL" id="KEZ39819.1"/>
    </source>
</evidence>
<feature type="transmembrane region" description="Helical" evidence="2">
    <location>
        <begin position="40"/>
        <end position="67"/>
    </location>
</feature>
<dbReference type="HOGENOM" id="CLU_1289595_0_0_1"/>
<name>A0A084FXK7_PSEDA</name>
<gene>
    <name evidence="3" type="ORF">SAPIO_CDS9804</name>
</gene>
<protein>
    <recommendedName>
        <fullName evidence="5">MARVEL domain-containing protein</fullName>
    </recommendedName>
</protein>
<organism evidence="3 4">
    <name type="scientific">Pseudallescheria apiosperma</name>
    <name type="common">Scedosporium apiospermum</name>
    <dbReference type="NCBI Taxonomy" id="563466"/>
    <lineage>
        <taxon>Eukaryota</taxon>
        <taxon>Fungi</taxon>
        <taxon>Dikarya</taxon>
        <taxon>Ascomycota</taxon>
        <taxon>Pezizomycotina</taxon>
        <taxon>Sordariomycetes</taxon>
        <taxon>Hypocreomycetidae</taxon>
        <taxon>Microascales</taxon>
        <taxon>Microascaceae</taxon>
        <taxon>Scedosporium</taxon>
    </lineage>
</organism>
<sequence length="214" mass="24083">MSEPQNSHSVNETSPLLRNQDREEGQNGGPAPVKDAWQRVFILATITSVVSGVLTIVFLLASSIVLTGQPDDYHAPFDLYYYFAPIAGFAIVAIIHSIITLAGTKDGVPPPQGFTGILVDIFAGLFFLFHSLYGMQELLYHANRCRPPWDEKRPADPECEAWRRRAEPLFWVYLFVTFVFGVTHALLLFLRASQWKRPRPPVLRVQLVREGESG</sequence>
<accession>A0A084FXK7</accession>
<feature type="region of interest" description="Disordered" evidence="1">
    <location>
        <begin position="1"/>
        <end position="31"/>
    </location>
</feature>
<dbReference type="Proteomes" id="UP000028545">
    <property type="component" value="Unassembled WGS sequence"/>
</dbReference>
<keyword evidence="4" id="KW-1185">Reference proteome</keyword>
<evidence type="ECO:0000313" key="4">
    <source>
        <dbReference type="Proteomes" id="UP000028545"/>
    </source>
</evidence>
<keyword evidence="2" id="KW-0472">Membrane</keyword>
<feature type="compositionally biased region" description="Polar residues" evidence="1">
    <location>
        <begin position="1"/>
        <end position="17"/>
    </location>
</feature>